<reference evidence="1" key="1">
    <citation type="submission" date="2018-07" db="EMBL/GenBank/DDBJ databases">
        <title>A new Alphabaculovirus highly virulent isolated from Trichoplusia ni (TnSNPV).</title>
        <authorList>
            <person name="Bivian-Hernandez M.D.L.A."/>
            <person name="Del Rincon-Castro M.C."/>
            <person name="Ibarra J.E."/>
        </authorList>
    </citation>
    <scope>NUCLEOTIDE SEQUENCE</scope>
    <source>
        <strain evidence="1">LBIV-4</strain>
    </source>
</reference>
<proteinExistence type="predicted"/>
<dbReference type="EMBL" id="MH577296">
    <property type="protein sequence ID" value="QBI90294.1"/>
    <property type="molecule type" value="Genomic_DNA"/>
</dbReference>
<protein>
    <submittedName>
        <fullName evidence="1">Uncharacterized protein</fullName>
    </submittedName>
</protein>
<organism evidence="1">
    <name type="scientific">Trichoplusia ni single nucleopolyhedrovirus</name>
    <dbReference type="NCBI Taxonomy" id="332054"/>
    <lineage>
        <taxon>Viruses</taxon>
        <taxon>Viruses incertae sedis</taxon>
        <taxon>Naldaviricetes</taxon>
        <taxon>Lefavirales</taxon>
        <taxon>Baculoviridae</taxon>
        <taxon>Alphabaculovirus</taxon>
        <taxon>Alphabaculovirus trini</taxon>
    </lineage>
</organism>
<evidence type="ECO:0000313" key="1">
    <source>
        <dbReference type="EMBL" id="QBI90294.1"/>
    </source>
</evidence>
<accession>A0A481VAB6</accession>
<name>A0A481VAB6_9ABAC</name>
<sequence length="70" mass="8088">MEPFRDMHIDVVNSEGTKFSVRARVHDIDSIKVLYHDIPITQRCGFVGSIVFYRFKQNPNTAEQAPLQHS</sequence>